<evidence type="ECO:0000313" key="1">
    <source>
        <dbReference type="EMBL" id="PIS15511.1"/>
    </source>
</evidence>
<evidence type="ECO:0000313" key="2">
    <source>
        <dbReference type="Proteomes" id="UP000231198"/>
    </source>
</evidence>
<accession>A0A2H0WSA9</accession>
<organism evidence="1 2">
    <name type="scientific">Candidatus Roizmanbacteria bacterium CG09_land_8_20_14_0_10_41_9</name>
    <dbReference type="NCBI Taxonomy" id="1974850"/>
    <lineage>
        <taxon>Bacteria</taxon>
        <taxon>Candidatus Roizmaniibacteriota</taxon>
    </lineage>
</organism>
<dbReference type="EMBL" id="PEZG01000072">
    <property type="protein sequence ID" value="PIS15511.1"/>
    <property type="molecule type" value="Genomic_DNA"/>
</dbReference>
<dbReference type="PANTHER" id="PTHR42702">
    <property type="entry name" value="NUCLEOTIDE PYROPHOSPHOHYDROLASE"/>
    <property type="match status" value="1"/>
</dbReference>
<gene>
    <name evidence="1" type="ORF">COT62_03345</name>
</gene>
<evidence type="ECO:0008006" key="3">
    <source>
        <dbReference type="Google" id="ProtNLM"/>
    </source>
</evidence>
<dbReference type="Gene3D" id="1.10.287.1080">
    <property type="entry name" value="MazG-like"/>
    <property type="match status" value="1"/>
</dbReference>
<protein>
    <recommendedName>
        <fullName evidence="3">Nucleotide pyrophosphohydrolase</fullName>
    </recommendedName>
</protein>
<dbReference type="Proteomes" id="UP000231198">
    <property type="component" value="Unassembled WGS sequence"/>
</dbReference>
<reference evidence="2" key="1">
    <citation type="submission" date="2017-09" db="EMBL/GenBank/DDBJ databases">
        <title>Depth-based differentiation of microbial function through sediment-hosted aquifers and enrichment of novel symbionts in the deep terrestrial subsurface.</title>
        <authorList>
            <person name="Probst A.J."/>
            <person name="Ladd B."/>
            <person name="Jarett J.K."/>
            <person name="Geller-Mcgrath D.E."/>
            <person name="Sieber C.M.K."/>
            <person name="Emerson J.B."/>
            <person name="Anantharaman K."/>
            <person name="Thomas B.C."/>
            <person name="Malmstrom R."/>
            <person name="Stieglmeier M."/>
            <person name="Klingl A."/>
            <person name="Woyke T."/>
            <person name="Ryan C.M."/>
            <person name="Banfield J.F."/>
        </authorList>
    </citation>
    <scope>NUCLEOTIDE SEQUENCE [LARGE SCALE GENOMIC DNA]</scope>
</reference>
<proteinExistence type="predicted"/>
<dbReference type="AlphaFoldDB" id="A0A2H0WSA9"/>
<comment type="caution">
    <text evidence="1">The sequence shown here is derived from an EMBL/GenBank/DDBJ whole genome shotgun (WGS) entry which is preliminary data.</text>
</comment>
<sequence>MMEKYSPQGCTYCGKFPCSCGERRPEPTLAEWNPQSEQRTWSLKHWQTHLKLLYGEKNEERGTENTLNRLSKEITELLSFEYNVRDNDSMDEIERTYALELADCLAWTIAMANLLNIDLEKVTIDRFGAGCWKCKQNPCVCGKHNLNPVDTDRFVCPGV</sequence>
<name>A0A2H0WSA9_9BACT</name>
<dbReference type="PANTHER" id="PTHR42702:SF1">
    <property type="entry name" value="REGULATORY PROTEIN FOR BETA-LACTAMASE"/>
    <property type="match status" value="1"/>
</dbReference>
<dbReference type="SUPFAM" id="SSF101386">
    <property type="entry name" value="all-alpha NTP pyrophosphatases"/>
    <property type="match status" value="1"/>
</dbReference>